<dbReference type="Pfam" id="PF05303">
    <property type="entry name" value="GSKIP_dom"/>
    <property type="match status" value="1"/>
</dbReference>
<dbReference type="Gene3D" id="3.30.2280.10">
    <property type="entry name" value="Hypothetical protein (hspc210)"/>
    <property type="match status" value="1"/>
</dbReference>
<dbReference type="HOGENOM" id="CLU_155989_0_0_1"/>
<sequence>MAAASTENFYKAELNRTMRENAFGLKSWTMIPASSTADELHSAVVRVELLEGMTVYIRLTYVGYEIIADPSTQESQSPQMEISESLDELLRALSPAFNQAYTEKLMTRLNRVLVH</sequence>
<keyword evidence="3" id="KW-1185">Reference proteome</keyword>
<dbReference type="InterPro" id="IPR007967">
    <property type="entry name" value="GSKIP_dom"/>
</dbReference>
<dbReference type="EMBL" id="CAFZ01000075">
    <property type="protein sequence ID" value="CCA70204.1"/>
    <property type="molecule type" value="Genomic_DNA"/>
</dbReference>
<dbReference type="InParanoid" id="G4TFW1"/>
<dbReference type="OrthoDB" id="5804279at2759"/>
<evidence type="ECO:0000313" key="2">
    <source>
        <dbReference type="EMBL" id="CCA70204.1"/>
    </source>
</evidence>
<protein>
    <recommendedName>
        <fullName evidence="1">GSKIP domain-containing protein</fullName>
    </recommendedName>
</protein>
<dbReference type="AlphaFoldDB" id="G4TFW1"/>
<gene>
    <name evidence="2" type="ORF">PIIN_04143</name>
</gene>
<accession>G4TFW1</accession>
<evidence type="ECO:0000259" key="1">
    <source>
        <dbReference type="Pfam" id="PF05303"/>
    </source>
</evidence>
<evidence type="ECO:0000313" key="3">
    <source>
        <dbReference type="Proteomes" id="UP000007148"/>
    </source>
</evidence>
<comment type="caution">
    <text evidence="2">The sequence shown here is derived from an EMBL/GenBank/DDBJ whole genome shotgun (WGS) entry which is preliminary data.</text>
</comment>
<proteinExistence type="predicted"/>
<name>G4TFW1_SERID</name>
<reference evidence="2 3" key="1">
    <citation type="journal article" date="2011" name="PLoS Pathog.">
        <title>Endophytic Life Strategies Decoded by Genome and Transcriptome Analyses of the Mutualistic Root Symbiont Piriformospora indica.</title>
        <authorList>
            <person name="Zuccaro A."/>
            <person name="Lahrmann U."/>
            <person name="Guldener U."/>
            <person name="Langen G."/>
            <person name="Pfiffi S."/>
            <person name="Biedenkopf D."/>
            <person name="Wong P."/>
            <person name="Samans B."/>
            <person name="Grimm C."/>
            <person name="Basiewicz M."/>
            <person name="Murat C."/>
            <person name="Martin F."/>
            <person name="Kogel K.H."/>
        </authorList>
    </citation>
    <scope>NUCLEOTIDE SEQUENCE [LARGE SCALE GENOMIC DNA]</scope>
    <source>
        <strain evidence="2 3">DSM 11827</strain>
    </source>
</reference>
<dbReference type="Proteomes" id="UP000007148">
    <property type="component" value="Unassembled WGS sequence"/>
</dbReference>
<organism evidence="2 3">
    <name type="scientific">Serendipita indica (strain DSM 11827)</name>
    <name type="common">Root endophyte fungus</name>
    <name type="synonym">Piriformospora indica</name>
    <dbReference type="NCBI Taxonomy" id="1109443"/>
    <lineage>
        <taxon>Eukaryota</taxon>
        <taxon>Fungi</taxon>
        <taxon>Dikarya</taxon>
        <taxon>Basidiomycota</taxon>
        <taxon>Agaricomycotina</taxon>
        <taxon>Agaricomycetes</taxon>
        <taxon>Sebacinales</taxon>
        <taxon>Serendipitaceae</taxon>
        <taxon>Serendipita</taxon>
    </lineage>
</organism>
<feature type="domain" description="GSKIP" evidence="1">
    <location>
        <begin position="11"/>
        <end position="111"/>
    </location>
</feature>
<dbReference type="SUPFAM" id="SSF103107">
    <property type="entry name" value="Hypothetical protein c14orf129, hspc210"/>
    <property type="match status" value="1"/>
</dbReference>
<dbReference type="InterPro" id="IPR023231">
    <property type="entry name" value="GSKIP_dom_sf"/>
</dbReference>